<organism evidence="1 2">
    <name type="scientific">Aspergillus melleus</name>
    <dbReference type="NCBI Taxonomy" id="138277"/>
    <lineage>
        <taxon>Eukaryota</taxon>
        <taxon>Fungi</taxon>
        <taxon>Dikarya</taxon>
        <taxon>Ascomycota</taxon>
        <taxon>Pezizomycotina</taxon>
        <taxon>Eurotiomycetes</taxon>
        <taxon>Eurotiomycetidae</taxon>
        <taxon>Eurotiales</taxon>
        <taxon>Aspergillaceae</taxon>
        <taxon>Aspergillus</taxon>
        <taxon>Aspergillus subgen. Circumdati</taxon>
    </lineage>
</organism>
<proteinExistence type="predicted"/>
<accession>A0ACC3B573</accession>
<evidence type="ECO:0000313" key="1">
    <source>
        <dbReference type="EMBL" id="KAK1145582.1"/>
    </source>
</evidence>
<evidence type="ECO:0000313" key="2">
    <source>
        <dbReference type="Proteomes" id="UP001177260"/>
    </source>
</evidence>
<name>A0ACC3B573_9EURO</name>
<dbReference type="EMBL" id="JAOPJF010000023">
    <property type="protein sequence ID" value="KAK1145582.1"/>
    <property type="molecule type" value="Genomic_DNA"/>
</dbReference>
<gene>
    <name evidence="1" type="ORF">N8T08_004140</name>
</gene>
<keyword evidence="2" id="KW-1185">Reference proteome</keyword>
<reference evidence="1 2" key="1">
    <citation type="journal article" date="2023" name="ACS Omega">
        <title>Identification of the Neoaspergillic Acid Biosynthesis Gene Cluster by Establishing an In Vitro CRISPR-Ribonucleoprotein Genetic System in Aspergillus melleus.</title>
        <authorList>
            <person name="Yuan B."/>
            <person name="Grau M.F."/>
            <person name="Murata R.M."/>
            <person name="Torok T."/>
            <person name="Venkateswaran K."/>
            <person name="Stajich J.E."/>
            <person name="Wang C.C.C."/>
        </authorList>
    </citation>
    <scope>NUCLEOTIDE SEQUENCE [LARGE SCALE GENOMIC DNA]</scope>
    <source>
        <strain evidence="1 2">IMV 1140</strain>
    </source>
</reference>
<sequence length="225" mass="22558">MNKFLALVAVWLFVVGTAVGDSLKELGNAIGDRDVLERAVYLESGLLPRDGHLTVTITDTVCETRVPPTTLITAPQPPAVTLTSVAAPTSTIENTPVPSESHSGHTTATVPPEPSSMSTAEHTPGTTGPVLPTSTVVSSGSQPSTHVGSQTTGPTLPSSSPATSAGHPGSHSASSQTTESASTGTAPNSSHSSTAPPLSNDAFAQGGMQGALLALALTFIGFLGV</sequence>
<protein>
    <submittedName>
        <fullName evidence="1">Uncharacterized protein</fullName>
    </submittedName>
</protein>
<comment type="caution">
    <text evidence="1">The sequence shown here is derived from an EMBL/GenBank/DDBJ whole genome shotgun (WGS) entry which is preliminary data.</text>
</comment>
<dbReference type="Proteomes" id="UP001177260">
    <property type="component" value="Unassembled WGS sequence"/>
</dbReference>